<accession>U9UQT2</accession>
<dbReference type="EMBL" id="KI275322">
    <property type="protein sequence ID" value="ESA22745.1"/>
    <property type="molecule type" value="Genomic_DNA"/>
</dbReference>
<feature type="non-terminal residue" evidence="1">
    <location>
        <position position="1"/>
    </location>
</feature>
<sequence length="79" mass="8800">GALEDWELLESSNSSNYSNSKPIGSFQCTSAARPYMWAITPKSLRKILYLRIIVSCWLKPRLDLTVIGEIGVGGISHYP</sequence>
<name>U9UQT2_RHIID</name>
<reference evidence="1" key="1">
    <citation type="submission" date="2013-07" db="EMBL/GenBank/DDBJ databases">
        <title>The genome of an arbuscular mycorrhizal fungus provides insights into the evolution of the oldest plant symbiosis.</title>
        <authorList>
            <consortium name="DOE Joint Genome Institute"/>
            <person name="Tisserant E."/>
            <person name="Malbreil M."/>
            <person name="Kuo A."/>
            <person name="Kohler A."/>
            <person name="Symeonidi A."/>
            <person name="Balestrini R."/>
            <person name="Charron P."/>
            <person name="Duensing N."/>
            <person name="Frei-dit-Frey N."/>
            <person name="Gianinazzi-Pearson V."/>
            <person name="Gilbert B."/>
            <person name="Handa Y."/>
            <person name="Hijri M."/>
            <person name="Kaul R."/>
            <person name="Kawaguchi M."/>
            <person name="Krajinski F."/>
            <person name="Lammers P."/>
            <person name="Lapierre D."/>
            <person name="Masclaux F.G."/>
            <person name="Murat C."/>
            <person name="Morin E."/>
            <person name="Ndikumana S."/>
            <person name="Pagni M."/>
            <person name="Petitpierre D."/>
            <person name="Requena N."/>
            <person name="Rosikiewicz P."/>
            <person name="Riley R."/>
            <person name="Saito K."/>
            <person name="San Clemente H."/>
            <person name="Shapiro H."/>
            <person name="van Tuinen D."/>
            <person name="Becard G."/>
            <person name="Bonfante P."/>
            <person name="Paszkowski U."/>
            <person name="Shachar-Hill Y."/>
            <person name="Young J.P."/>
            <person name="Sanders I.R."/>
            <person name="Henrissat B."/>
            <person name="Rensing S.A."/>
            <person name="Grigoriev I.V."/>
            <person name="Corradi N."/>
            <person name="Roux C."/>
            <person name="Martin F."/>
        </authorList>
    </citation>
    <scope>NUCLEOTIDE SEQUENCE</scope>
    <source>
        <strain evidence="1">DAOM 197198</strain>
    </source>
</reference>
<dbReference type="HOGENOM" id="CLU_2612637_0_0_1"/>
<proteinExistence type="predicted"/>
<dbReference type="AlphaFoldDB" id="U9UQT2"/>
<evidence type="ECO:0000313" key="1">
    <source>
        <dbReference type="EMBL" id="ESA22745.1"/>
    </source>
</evidence>
<organism evidence="1">
    <name type="scientific">Rhizophagus irregularis (strain DAOM 181602 / DAOM 197198 / MUCL 43194)</name>
    <name type="common">Arbuscular mycorrhizal fungus</name>
    <name type="synonym">Glomus intraradices</name>
    <dbReference type="NCBI Taxonomy" id="747089"/>
    <lineage>
        <taxon>Eukaryota</taxon>
        <taxon>Fungi</taxon>
        <taxon>Fungi incertae sedis</taxon>
        <taxon>Mucoromycota</taxon>
        <taxon>Glomeromycotina</taxon>
        <taxon>Glomeromycetes</taxon>
        <taxon>Glomerales</taxon>
        <taxon>Glomeraceae</taxon>
        <taxon>Rhizophagus</taxon>
    </lineage>
</organism>
<gene>
    <name evidence="1" type="ORF">GLOINDRAFT_16123</name>
</gene>
<protein>
    <submittedName>
        <fullName evidence="1">Uncharacterized protein</fullName>
    </submittedName>
</protein>